<feature type="binding site" evidence="13">
    <location>
        <begin position="78"/>
        <end position="79"/>
    </location>
    <ligand>
        <name>pyridoxal 5'-phosphate</name>
        <dbReference type="ChEBI" id="CHEBI:597326"/>
    </ligand>
</feature>
<dbReference type="PROSITE" id="PS00595">
    <property type="entry name" value="AA_TRANSFER_CLASS_5"/>
    <property type="match status" value="1"/>
</dbReference>
<comment type="pathway">
    <text evidence="2 13">Cofactor biosynthesis; iron-sulfur cluster biosynthesis.</text>
</comment>
<keyword evidence="10 13" id="KW-0411">Iron-sulfur</keyword>
<keyword evidence="6 13" id="KW-0001">2Fe-2S</keyword>
<comment type="subunit">
    <text evidence="13">Homodimer. Forms a heterotetramer with IscU, interacts with other sulfur acceptors.</text>
</comment>
<evidence type="ECO:0000256" key="5">
    <source>
        <dbReference type="ARBA" id="ARBA00022679"/>
    </source>
</evidence>
<dbReference type="InterPro" id="IPR015421">
    <property type="entry name" value="PyrdxlP-dep_Trfase_major"/>
</dbReference>
<evidence type="ECO:0000313" key="17">
    <source>
        <dbReference type="Proteomes" id="UP000001817"/>
    </source>
</evidence>
<name>Q13WY7_PARXL</name>
<keyword evidence="8 13" id="KW-0663">Pyridoxal phosphate</keyword>
<dbReference type="InterPro" id="IPR016454">
    <property type="entry name" value="Cysteine_dSase"/>
</dbReference>
<feature type="binding site" evidence="13">
    <location>
        <position position="158"/>
    </location>
    <ligand>
        <name>pyridoxal 5'-phosphate</name>
        <dbReference type="ChEBI" id="CHEBI:597326"/>
    </ligand>
</feature>
<evidence type="ECO:0000256" key="10">
    <source>
        <dbReference type="ARBA" id="ARBA00023014"/>
    </source>
</evidence>
<dbReference type="Gene3D" id="3.40.640.10">
    <property type="entry name" value="Type I PLP-dependent aspartate aminotransferase-like (Major domain)"/>
    <property type="match status" value="1"/>
</dbReference>
<dbReference type="Pfam" id="PF00266">
    <property type="entry name" value="Aminotran_5"/>
    <property type="match status" value="1"/>
</dbReference>
<dbReference type="FunFam" id="3.90.1150.10:FF:000002">
    <property type="entry name" value="Cysteine desulfurase IscS"/>
    <property type="match status" value="1"/>
</dbReference>
<dbReference type="SUPFAM" id="SSF53383">
    <property type="entry name" value="PLP-dependent transferases"/>
    <property type="match status" value="1"/>
</dbReference>
<feature type="binding site" evidence="13">
    <location>
        <position position="246"/>
    </location>
    <ligand>
        <name>pyridoxal 5'-phosphate</name>
        <dbReference type="ChEBI" id="CHEBI:597326"/>
    </ligand>
</feature>
<dbReference type="GO" id="GO:0051537">
    <property type="term" value="F:2 iron, 2 sulfur cluster binding"/>
    <property type="evidence" value="ECO:0007669"/>
    <property type="project" value="UniProtKB-UniRule"/>
</dbReference>
<feature type="active site" description="Cysteine persulfide intermediate" evidence="13">
    <location>
        <position position="331"/>
    </location>
</feature>
<dbReference type="UniPathway" id="UPA00266"/>
<dbReference type="FunFam" id="3.40.640.10:FF:000003">
    <property type="entry name" value="Cysteine desulfurase IscS"/>
    <property type="match status" value="1"/>
</dbReference>
<keyword evidence="9 13" id="KW-0408">Iron</keyword>
<dbReference type="Gene3D" id="3.90.1150.10">
    <property type="entry name" value="Aspartate Aminotransferase, domain 1"/>
    <property type="match status" value="1"/>
</dbReference>
<dbReference type="eggNOG" id="COG1104">
    <property type="taxonomic scope" value="Bacteria"/>
</dbReference>
<evidence type="ECO:0000256" key="7">
    <source>
        <dbReference type="ARBA" id="ARBA00022723"/>
    </source>
</evidence>
<protein>
    <recommendedName>
        <fullName evidence="12 13">Cysteine desulfurase IscS</fullName>
        <ecNumber evidence="4 13">2.8.1.7</ecNumber>
    </recommendedName>
</protein>
<dbReference type="Proteomes" id="UP000001817">
    <property type="component" value="Chromosome 1"/>
</dbReference>
<evidence type="ECO:0000259" key="15">
    <source>
        <dbReference type="Pfam" id="PF00266"/>
    </source>
</evidence>
<evidence type="ECO:0000256" key="6">
    <source>
        <dbReference type="ARBA" id="ARBA00022714"/>
    </source>
</evidence>
<reference evidence="16 17" key="1">
    <citation type="journal article" date="2006" name="Proc. Natl. Acad. Sci. U.S.A.">
        <title>Burkholderia xenovorans LB400 harbors a multi-replicon, 9.73-Mbp genome shaped for versatility.</title>
        <authorList>
            <person name="Chain P.S."/>
            <person name="Denef V.J."/>
            <person name="Konstantinidis K.T."/>
            <person name="Vergez L.M."/>
            <person name="Agullo L."/>
            <person name="Reyes V.L."/>
            <person name="Hauser L."/>
            <person name="Cordova M."/>
            <person name="Gomez L."/>
            <person name="Gonzalez M."/>
            <person name="Land M."/>
            <person name="Lao V."/>
            <person name="Larimer F."/>
            <person name="LiPuma J.J."/>
            <person name="Mahenthiralingam E."/>
            <person name="Malfatti S.A."/>
            <person name="Marx C.J."/>
            <person name="Parnell J.J."/>
            <person name="Ramette A."/>
            <person name="Richardson P."/>
            <person name="Seeger M."/>
            <person name="Smith D."/>
            <person name="Spilker T."/>
            <person name="Sul W.J."/>
            <person name="Tsoi T.V."/>
            <person name="Ulrich L.E."/>
            <person name="Zhulin I.B."/>
            <person name="Tiedje J.M."/>
        </authorList>
    </citation>
    <scope>NUCLEOTIDE SEQUENCE [LARGE SCALE GENOMIC DNA]</scope>
    <source>
        <strain evidence="16 17">LB400</strain>
    </source>
</reference>
<dbReference type="OrthoDB" id="9808002at2"/>
<dbReference type="EC" id="2.8.1.7" evidence="4 13"/>
<keyword evidence="5 13" id="KW-0808">Transferase</keyword>
<dbReference type="InterPro" id="IPR015422">
    <property type="entry name" value="PyrdxlP-dep_Trfase_small"/>
</dbReference>
<dbReference type="GO" id="GO:0030170">
    <property type="term" value="F:pyridoxal phosphate binding"/>
    <property type="evidence" value="ECO:0007669"/>
    <property type="project" value="UniProtKB-UniRule"/>
</dbReference>
<sequence>MNNDTLHLPIYMDYSATTPIDPRVVDKMIPYLREQFGNPASRSHSYGWDAERAVEEARENVAALVNADPREIIWTSGATESDNLALKGAAHFYKSKGKHIVTVKTEHKAVLDTCRELEREGFEVTYLDVRDDGLLDLDKFKAALRPDTILVSVMSVNNEIGVIQDIEAIGEITREKGIVFHVDAAQATGKIAIDLQKLKVDLMSFSAHKTYGPKGIGALYVRRKPRIRIEAQMHGGGHERGMRSGTLATHQIVGMGEAFRIAREEMATENERIRMLRDRLLRGLSEMEEVYVNGDMEKRVPHNLNISFNFVEGESLIMAVKDVAVSSGSACTSASLEPSYVLRALGRNDELAHSSIRFTVGRFTTEQDVDYVINLLKTKISKLRDLSPLWEMHKDGIDISTIQWAAH</sequence>
<evidence type="ECO:0000256" key="14">
    <source>
        <dbReference type="RuleBase" id="RU004504"/>
    </source>
</evidence>
<evidence type="ECO:0000313" key="16">
    <source>
        <dbReference type="EMBL" id="ABE31402.1"/>
    </source>
</evidence>
<keyword evidence="7 13" id="KW-0479">Metal-binding</keyword>
<dbReference type="PANTHER" id="PTHR11601:SF34">
    <property type="entry name" value="CYSTEINE DESULFURASE"/>
    <property type="match status" value="1"/>
</dbReference>
<dbReference type="STRING" id="266265.Bxe_A1553"/>
<evidence type="ECO:0000256" key="9">
    <source>
        <dbReference type="ARBA" id="ARBA00023004"/>
    </source>
</evidence>
<evidence type="ECO:0000256" key="1">
    <source>
        <dbReference type="ARBA" id="ARBA00001933"/>
    </source>
</evidence>
<dbReference type="InterPro" id="IPR015424">
    <property type="entry name" value="PyrdxlP-dep_Trfase"/>
</dbReference>
<evidence type="ECO:0000256" key="12">
    <source>
        <dbReference type="ARBA" id="ARBA00072125"/>
    </source>
</evidence>
<evidence type="ECO:0000256" key="11">
    <source>
        <dbReference type="ARBA" id="ARBA00050776"/>
    </source>
</evidence>
<evidence type="ECO:0000256" key="3">
    <source>
        <dbReference type="ARBA" id="ARBA00006490"/>
    </source>
</evidence>
<dbReference type="AlphaFoldDB" id="Q13WY7"/>
<comment type="function">
    <text evidence="13">Master enzyme that delivers sulfur to a number of partners involved in Fe-S cluster assembly, tRNA modification or cofactor biosynthesis. Catalyzes the removal of elemental sulfur atoms from cysteine to produce alanine. Functions as a sulfur delivery protein for Fe-S cluster synthesis onto IscU, an Fe-S scaffold assembly protein, as well as other S acceptor proteins.</text>
</comment>
<dbReference type="GO" id="GO:0044571">
    <property type="term" value="P:[2Fe-2S] cluster assembly"/>
    <property type="evidence" value="ECO:0007669"/>
    <property type="project" value="UniProtKB-UniRule"/>
</dbReference>
<proteinExistence type="inferred from homology"/>
<dbReference type="HAMAP" id="MF_00331">
    <property type="entry name" value="Cys_desulf_IscS"/>
    <property type="match status" value="1"/>
</dbReference>
<feature type="modified residue" description="N6-(pyridoxal phosphate)lysine" evidence="13">
    <location>
        <position position="209"/>
    </location>
</feature>
<feature type="domain" description="Aminotransferase class V" evidence="15">
    <location>
        <begin position="10"/>
        <end position="372"/>
    </location>
</feature>
<evidence type="ECO:0000256" key="8">
    <source>
        <dbReference type="ARBA" id="ARBA00022898"/>
    </source>
</evidence>
<dbReference type="RefSeq" id="WP_011488979.1">
    <property type="nucleotide sequence ID" value="NC_007951.1"/>
</dbReference>
<comment type="similarity">
    <text evidence="3 13">Belongs to the class-V pyridoxal-phosphate-dependent aminotransferase family. NifS/IscS subfamily.</text>
</comment>
<comment type="cofactor">
    <cofactor evidence="1 13 14">
        <name>pyridoxal 5'-phosphate</name>
        <dbReference type="ChEBI" id="CHEBI:597326"/>
    </cofactor>
</comment>
<dbReference type="InterPro" id="IPR000192">
    <property type="entry name" value="Aminotrans_V_dom"/>
</dbReference>
<feature type="binding site" evidence="13">
    <location>
        <begin position="206"/>
        <end position="208"/>
    </location>
    <ligand>
        <name>pyridoxal 5'-phosphate</name>
        <dbReference type="ChEBI" id="CHEBI:597326"/>
    </ligand>
</feature>
<dbReference type="GO" id="GO:0046872">
    <property type="term" value="F:metal ion binding"/>
    <property type="evidence" value="ECO:0007669"/>
    <property type="project" value="UniProtKB-KW"/>
</dbReference>
<dbReference type="GO" id="GO:1990221">
    <property type="term" value="C:L-cysteine desulfurase complex"/>
    <property type="evidence" value="ECO:0007669"/>
    <property type="project" value="UniProtKB-ARBA"/>
</dbReference>
<dbReference type="PIRSF" id="PIRSF005572">
    <property type="entry name" value="NifS"/>
    <property type="match status" value="1"/>
</dbReference>
<dbReference type="GO" id="GO:0031071">
    <property type="term" value="F:cysteine desulfurase activity"/>
    <property type="evidence" value="ECO:0007669"/>
    <property type="project" value="UniProtKB-UniRule"/>
</dbReference>
<dbReference type="NCBIfam" id="NF010611">
    <property type="entry name" value="PRK14012.1"/>
    <property type="match status" value="1"/>
</dbReference>
<comment type="catalytic activity">
    <reaction evidence="11 13">
        <text>(sulfur carrier)-H + L-cysteine = (sulfur carrier)-SH + L-alanine</text>
        <dbReference type="Rhea" id="RHEA:43892"/>
        <dbReference type="Rhea" id="RHEA-COMP:14737"/>
        <dbReference type="Rhea" id="RHEA-COMP:14739"/>
        <dbReference type="ChEBI" id="CHEBI:29917"/>
        <dbReference type="ChEBI" id="CHEBI:35235"/>
        <dbReference type="ChEBI" id="CHEBI:57972"/>
        <dbReference type="ChEBI" id="CHEBI:64428"/>
        <dbReference type="EC" id="2.8.1.7"/>
    </reaction>
</comment>
<dbReference type="KEGG" id="bxb:DR64_3714"/>
<dbReference type="KEGG" id="bxe:Bxe_A1553"/>
<evidence type="ECO:0000256" key="4">
    <source>
        <dbReference type="ARBA" id="ARBA00012239"/>
    </source>
</evidence>
<dbReference type="PANTHER" id="PTHR11601">
    <property type="entry name" value="CYSTEINE DESULFURYLASE FAMILY MEMBER"/>
    <property type="match status" value="1"/>
</dbReference>
<keyword evidence="17" id="KW-1185">Reference proteome</keyword>
<gene>
    <name evidence="13" type="primary">iscS</name>
    <name evidence="16" type="ORF">Bxe_A1553</name>
</gene>
<dbReference type="InterPro" id="IPR020578">
    <property type="entry name" value="Aminotrans_V_PyrdxlP_BS"/>
</dbReference>
<dbReference type="PATRIC" id="fig|266265.5.peg.3006"/>
<feature type="binding site" description="via persulfide group" evidence="13">
    <location>
        <position position="331"/>
    </location>
    <ligand>
        <name>[2Fe-2S] cluster</name>
        <dbReference type="ChEBI" id="CHEBI:190135"/>
        <note>ligand shared with IscU</note>
    </ligand>
</feature>
<feature type="binding site" evidence="13">
    <location>
        <position position="186"/>
    </location>
    <ligand>
        <name>pyridoxal 5'-phosphate</name>
        <dbReference type="ChEBI" id="CHEBI:597326"/>
    </ligand>
</feature>
<keyword evidence="13" id="KW-0963">Cytoplasm</keyword>
<comment type="subcellular location">
    <subcellularLocation>
        <location evidence="13">Cytoplasm</location>
    </subcellularLocation>
</comment>
<dbReference type="EMBL" id="CP000270">
    <property type="protein sequence ID" value="ABE31402.1"/>
    <property type="molecule type" value="Genomic_DNA"/>
</dbReference>
<accession>Q13WY7</accession>
<organism evidence="16 17">
    <name type="scientific">Paraburkholderia xenovorans (strain LB400)</name>
    <dbReference type="NCBI Taxonomy" id="266265"/>
    <lineage>
        <taxon>Bacteria</taxon>
        <taxon>Pseudomonadati</taxon>
        <taxon>Pseudomonadota</taxon>
        <taxon>Betaproteobacteria</taxon>
        <taxon>Burkholderiales</taxon>
        <taxon>Burkholderiaceae</taxon>
        <taxon>Paraburkholderia</taxon>
    </lineage>
</organism>
<dbReference type="NCBIfam" id="TIGR02006">
    <property type="entry name" value="IscS"/>
    <property type="match status" value="1"/>
</dbReference>
<evidence type="ECO:0000256" key="13">
    <source>
        <dbReference type="HAMAP-Rule" id="MF_00331"/>
    </source>
</evidence>
<dbReference type="InterPro" id="IPR010240">
    <property type="entry name" value="Cys_deSase_IscS"/>
</dbReference>
<evidence type="ECO:0000256" key="2">
    <source>
        <dbReference type="ARBA" id="ARBA00005151"/>
    </source>
</evidence>